<dbReference type="InterPro" id="IPR052961">
    <property type="entry name" value="Oxido-Kinase-like_Enzymes"/>
</dbReference>
<keyword evidence="5" id="KW-1185">Reference proteome</keyword>
<gene>
    <name evidence="3" type="ORF">BXYJ_LOCUS8424</name>
</gene>
<feature type="compositionally biased region" description="Basic and acidic residues" evidence="1">
    <location>
        <begin position="472"/>
        <end position="485"/>
    </location>
</feature>
<evidence type="ECO:0000313" key="6">
    <source>
        <dbReference type="WBParaSite" id="BXY_0442500.1"/>
    </source>
</evidence>
<evidence type="ECO:0000256" key="1">
    <source>
        <dbReference type="SAM" id="MobiDB-lite"/>
    </source>
</evidence>
<protein>
    <submittedName>
        <fullName evidence="3">(pine wood nematode) hypothetical protein</fullName>
    </submittedName>
    <submittedName>
        <fullName evidence="6">CHK domain-containing protein</fullName>
    </submittedName>
</protein>
<feature type="region of interest" description="Disordered" evidence="1">
    <location>
        <begin position="464"/>
        <end position="485"/>
    </location>
</feature>
<reference evidence="3" key="2">
    <citation type="submission" date="2020-09" db="EMBL/GenBank/DDBJ databases">
        <authorList>
            <person name="Kikuchi T."/>
        </authorList>
    </citation>
    <scope>NUCLEOTIDE SEQUENCE</scope>
    <source>
        <strain evidence="3">Ka4C1</strain>
    </source>
</reference>
<dbReference type="EMBL" id="CAJFDI010000004">
    <property type="protein sequence ID" value="CAD5225198.1"/>
    <property type="molecule type" value="Genomic_DNA"/>
</dbReference>
<evidence type="ECO:0000313" key="5">
    <source>
        <dbReference type="Proteomes" id="UP000659654"/>
    </source>
</evidence>
<evidence type="ECO:0000259" key="2">
    <source>
        <dbReference type="SMART" id="SM00587"/>
    </source>
</evidence>
<dbReference type="SMART" id="SM00587">
    <property type="entry name" value="CHK"/>
    <property type="match status" value="1"/>
</dbReference>
<proteinExistence type="predicted"/>
<dbReference type="Proteomes" id="UP000095284">
    <property type="component" value="Unplaced"/>
</dbReference>
<evidence type="ECO:0000313" key="4">
    <source>
        <dbReference type="Proteomes" id="UP000095284"/>
    </source>
</evidence>
<dbReference type="InterPro" id="IPR011009">
    <property type="entry name" value="Kinase-like_dom_sf"/>
</dbReference>
<dbReference type="WBParaSite" id="BXY_0442500.1">
    <property type="protein sequence ID" value="BXY_0442500.1"/>
    <property type="gene ID" value="BXY_0442500"/>
</dbReference>
<name>A0A1I7RUL5_BURXY</name>
<dbReference type="PANTHER" id="PTHR23020:SF12">
    <property type="entry name" value="CHK KINASE-LIKE DOMAIN-CONTAINING PROTEIN"/>
    <property type="match status" value="1"/>
</dbReference>
<dbReference type="eggNOG" id="ENOG502SMVA">
    <property type="taxonomic scope" value="Eukaryota"/>
</dbReference>
<feature type="region of interest" description="Disordered" evidence="1">
    <location>
        <begin position="547"/>
        <end position="566"/>
    </location>
</feature>
<dbReference type="Gene3D" id="3.90.1200.10">
    <property type="match status" value="1"/>
</dbReference>
<organism evidence="4 6">
    <name type="scientific">Bursaphelenchus xylophilus</name>
    <name type="common">Pinewood nematode worm</name>
    <name type="synonym">Aphelenchoides xylophilus</name>
    <dbReference type="NCBI Taxonomy" id="6326"/>
    <lineage>
        <taxon>Eukaryota</taxon>
        <taxon>Metazoa</taxon>
        <taxon>Ecdysozoa</taxon>
        <taxon>Nematoda</taxon>
        <taxon>Chromadorea</taxon>
        <taxon>Rhabditida</taxon>
        <taxon>Tylenchina</taxon>
        <taxon>Tylenchomorpha</taxon>
        <taxon>Aphelenchoidea</taxon>
        <taxon>Aphelenchoididae</taxon>
        <taxon>Bursaphelenchus</taxon>
    </lineage>
</organism>
<dbReference type="AlphaFoldDB" id="A0A1I7RUL5"/>
<dbReference type="SUPFAM" id="SSF56112">
    <property type="entry name" value="Protein kinase-like (PK-like)"/>
    <property type="match status" value="1"/>
</dbReference>
<evidence type="ECO:0000313" key="3">
    <source>
        <dbReference type="EMBL" id="CAD5225198.1"/>
    </source>
</evidence>
<feature type="domain" description="CHK kinase-like" evidence="2">
    <location>
        <begin position="198"/>
        <end position="376"/>
    </location>
</feature>
<sequence length="566" mass="64294">MGCSASRCCRCCPTRHRVLPNGVFVPSAFKKVDSKSQLKNQKLEIKNNNDDKTSKEKDEKEKENKNERKNSSFDYFMKTNISLEWLLEQIGEKFKAEFTSKPTWIIERLNQYTEKDIDKTLVIRVTFGWDHENLPKSVVLKISNKRLDSESQSERMAANLFKKECKTYEWLQTVRRVKLPMVHLIRSSFTMANEEPLIFMEDLTERSKCLELEESVHIDLIKDLLKQLAQIHAASLVKKSEWVKEIDPNPPLFYQELAELVQLSTQGWNTIGELRFKKMLELSSGEYMNKIVKNACGHFGVDSCLVHGNPIARNFFASHDDKHIVAIVDWVQAHPGCFAEDVTKAICWNLSPKERHANQRKLLEHYHFNLLKYSEGKANKITIEVVEAGFRWFLPFAAVCYLIYLPDDLSHASIKQMERAQALLDEGLEESFGIAPAASVLQGDGEDGEGITEETENNENVKNVDESAENVSGKKVEEEEEKSVGKVMEDGNNNIIEETNVTPDIVNEDTFIKAVAEVAQELDASLTTPNDTQDVPADQEISKVIEATDSPIVAQENTATTEDTIS</sequence>
<feature type="compositionally biased region" description="Polar residues" evidence="1">
    <location>
        <begin position="555"/>
        <end position="566"/>
    </location>
</feature>
<dbReference type="InterPro" id="IPR015897">
    <property type="entry name" value="CHK_kinase-like"/>
</dbReference>
<dbReference type="EMBL" id="CAJFCV020000004">
    <property type="protein sequence ID" value="CAG9114205.1"/>
    <property type="molecule type" value="Genomic_DNA"/>
</dbReference>
<accession>A0A1I7RUL5</accession>
<dbReference type="Pfam" id="PF07914">
    <property type="entry name" value="DUF1679"/>
    <property type="match status" value="1"/>
</dbReference>
<dbReference type="Proteomes" id="UP000582659">
    <property type="component" value="Unassembled WGS sequence"/>
</dbReference>
<reference evidence="6" key="1">
    <citation type="submission" date="2016-11" db="UniProtKB">
        <authorList>
            <consortium name="WormBaseParasite"/>
        </authorList>
    </citation>
    <scope>IDENTIFICATION</scope>
</reference>
<dbReference type="InterPro" id="IPR012877">
    <property type="entry name" value="Dhs-27"/>
</dbReference>
<dbReference type="Proteomes" id="UP000659654">
    <property type="component" value="Unassembled WGS sequence"/>
</dbReference>
<dbReference type="PANTHER" id="PTHR23020">
    <property type="entry name" value="UNCHARACTERIZED NUCLEAR HORMONE RECEPTOR-RELATED"/>
    <property type="match status" value="1"/>
</dbReference>
<dbReference type="OrthoDB" id="5850486at2759"/>
<feature type="region of interest" description="Disordered" evidence="1">
    <location>
        <begin position="43"/>
        <end position="67"/>
    </location>
</feature>